<accession>A0A8J8B5H8</accession>
<dbReference type="Proteomes" id="UP000730161">
    <property type="component" value="Unassembled WGS sequence"/>
</dbReference>
<evidence type="ECO:0000313" key="3">
    <source>
        <dbReference type="Proteomes" id="UP000730161"/>
    </source>
</evidence>
<organism evidence="2 3">
    <name type="scientific">Methanocalculus chunghsingensis</name>
    <dbReference type="NCBI Taxonomy" id="156457"/>
    <lineage>
        <taxon>Archaea</taxon>
        <taxon>Methanobacteriati</taxon>
        <taxon>Methanobacteriota</taxon>
        <taxon>Stenosarchaea group</taxon>
        <taxon>Methanomicrobia</taxon>
        <taxon>Methanomicrobiales</taxon>
        <taxon>Methanocalculaceae</taxon>
        <taxon>Methanocalculus</taxon>
    </lineage>
</organism>
<dbReference type="HAMAP" id="MF_00763">
    <property type="entry name" value="UPF0305"/>
    <property type="match status" value="1"/>
</dbReference>
<comment type="similarity">
    <text evidence="1">Belongs to the UPF0305 family.</text>
</comment>
<keyword evidence="3" id="KW-1185">Reference proteome</keyword>
<reference evidence="2" key="1">
    <citation type="submission" date="2014-12" db="EMBL/GenBank/DDBJ databases">
        <authorList>
            <person name="Huang H.-H."/>
            <person name="Chen S.-C."/>
            <person name="Lai M.-C."/>
        </authorList>
    </citation>
    <scope>NUCLEOTIDE SEQUENCE</scope>
    <source>
        <strain evidence="2">K1F9705b</strain>
    </source>
</reference>
<dbReference type="InterPro" id="IPR019215">
    <property type="entry name" value="DUF2115"/>
</dbReference>
<dbReference type="AlphaFoldDB" id="A0A8J8B5H8"/>
<name>A0A8J8B5H8_9EURY</name>
<sequence length="198" mass="22574">MEEAGTQSRLAEILADEAGRFDLHDLERMYAGFVDKTRNLPENYRDLLLPKIKEQIFTAHHRLLLLARSGDGDELAGTLSPDSSAYFRMVASAVIEKARTKDPSFLYLKYLLAGFTIFILGEPAHPVGTPFPGGQIVDKWEGIYLCPARDYAEGVRFALCPFCPAVQATEPTYPEMRRERKRRRKHESLNNYWTNYKG</sequence>
<dbReference type="Pfam" id="PF09888">
    <property type="entry name" value="DUF2115"/>
    <property type="match status" value="1"/>
</dbReference>
<dbReference type="OrthoDB" id="81482at2157"/>
<proteinExistence type="inferred from homology"/>
<gene>
    <name evidence="2" type="ORF">RJ53_10170</name>
</gene>
<evidence type="ECO:0000256" key="1">
    <source>
        <dbReference type="HAMAP-Rule" id="MF_00763"/>
    </source>
</evidence>
<protein>
    <recommendedName>
        <fullName evidence="1">UPF0305 protein RJ53_10170</fullName>
    </recommendedName>
</protein>
<evidence type="ECO:0000313" key="2">
    <source>
        <dbReference type="EMBL" id="MBR1369821.1"/>
    </source>
</evidence>
<comment type="caution">
    <text evidence="2">The sequence shown here is derived from an EMBL/GenBank/DDBJ whole genome shotgun (WGS) entry which is preliminary data.</text>
</comment>
<dbReference type="EMBL" id="JWHL01000021">
    <property type="protein sequence ID" value="MBR1369821.1"/>
    <property type="molecule type" value="Genomic_DNA"/>
</dbReference>